<name>A0A8R7R388_TRIUA</name>
<proteinExistence type="predicted"/>
<protein>
    <submittedName>
        <fullName evidence="2">Uncharacterized protein</fullName>
    </submittedName>
</protein>
<feature type="region of interest" description="Disordered" evidence="1">
    <location>
        <begin position="59"/>
        <end position="79"/>
    </location>
</feature>
<dbReference type="Proteomes" id="UP000015106">
    <property type="component" value="Chromosome 7"/>
</dbReference>
<reference evidence="3" key="1">
    <citation type="journal article" date="2013" name="Nature">
        <title>Draft genome of the wheat A-genome progenitor Triticum urartu.</title>
        <authorList>
            <person name="Ling H.Q."/>
            <person name="Zhao S."/>
            <person name="Liu D."/>
            <person name="Wang J."/>
            <person name="Sun H."/>
            <person name="Zhang C."/>
            <person name="Fan H."/>
            <person name="Li D."/>
            <person name="Dong L."/>
            <person name="Tao Y."/>
            <person name="Gao C."/>
            <person name="Wu H."/>
            <person name="Li Y."/>
            <person name="Cui Y."/>
            <person name="Guo X."/>
            <person name="Zheng S."/>
            <person name="Wang B."/>
            <person name="Yu K."/>
            <person name="Liang Q."/>
            <person name="Yang W."/>
            <person name="Lou X."/>
            <person name="Chen J."/>
            <person name="Feng M."/>
            <person name="Jian J."/>
            <person name="Zhang X."/>
            <person name="Luo G."/>
            <person name="Jiang Y."/>
            <person name="Liu J."/>
            <person name="Wang Z."/>
            <person name="Sha Y."/>
            <person name="Zhang B."/>
            <person name="Wu H."/>
            <person name="Tang D."/>
            <person name="Shen Q."/>
            <person name="Xue P."/>
            <person name="Zou S."/>
            <person name="Wang X."/>
            <person name="Liu X."/>
            <person name="Wang F."/>
            <person name="Yang Y."/>
            <person name="An X."/>
            <person name="Dong Z."/>
            <person name="Zhang K."/>
            <person name="Zhang X."/>
            <person name="Luo M.C."/>
            <person name="Dvorak J."/>
            <person name="Tong Y."/>
            <person name="Wang J."/>
            <person name="Yang H."/>
            <person name="Li Z."/>
            <person name="Wang D."/>
            <person name="Zhang A."/>
            <person name="Wang J."/>
        </authorList>
    </citation>
    <scope>NUCLEOTIDE SEQUENCE</scope>
    <source>
        <strain evidence="3">cv. G1812</strain>
    </source>
</reference>
<evidence type="ECO:0000256" key="1">
    <source>
        <dbReference type="SAM" id="MobiDB-lite"/>
    </source>
</evidence>
<organism evidence="2 3">
    <name type="scientific">Triticum urartu</name>
    <name type="common">Red wild einkorn</name>
    <name type="synonym">Crithodium urartu</name>
    <dbReference type="NCBI Taxonomy" id="4572"/>
    <lineage>
        <taxon>Eukaryota</taxon>
        <taxon>Viridiplantae</taxon>
        <taxon>Streptophyta</taxon>
        <taxon>Embryophyta</taxon>
        <taxon>Tracheophyta</taxon>
        <taxon>Spermatophyta</taxon>
        <taxon>Magnoliopsida</taxon>
        <taxon>Liliopsida</taxon>
        <taxon>Poales</taxon>
        <taxon>Poaceae</taxon>
        <taxon>BOP clade</taxon>
        <taxon>Pooideae</taxon>
        <taxon>Triticodae</taxon>
        <taxon>Triticeae</taxon>
        <taxon>Triticinae</taxon>
        <taxon>Triticum</taxon>
    </lineage>
</organism>
<evidence type="ECO:0000313" key="2">
    <source>
        <dbReference type="EnsemblPlants" id="TuG1812G0700004564.01.T01.cds383514"/>
    </source>
</evidence>
<feature type="compositionally biased region" description="Low complexity" evidence="1">
    <location>
        <begin position="22"/>
        <end position="37"/>
    </location>
</feature>
<reference evidence="2" key="2">
    <citation type="submission" date="2018-03" db="EMBL/GenBank/DDBJ databases">
        <title>The Triticum urartu genome reveals the dynamic nature of wheat genome evolution.</title>
        <authorList>
            <person name="Ling H."/>
            <person name="Ma B."/>
            <person name="Shi X."/>
            <person name="Liu H."/>
            <person name="Dong L."/>
            <person name="Sun H."/>
            <person name="Cao Y."/>
            <person name="Gao Q."/>
            <person name="Zheng S."/>
            <person name="Li Y."/>
            <person name="Yu Y."/>
            <person name="Du H."/>
            <person name="Qi M."/>
            <person name="Li Y."/>
            <person name="Yu H."/>
            <person name="Cui Y."/>
            <person name="Wang N."/>
            <person name="Chen C."/>
            <person name="Wu H."/>
            <person name="Zhao Y."/>
            <person name="Zhang J."/>
            <person name="Li Y."/>
            <person name="Zhou W."/>
            <person name="Zhang B."/>
            <person name="Hu W."/>
            <person name="Eijk M."/>
            <person name="Tang J."/>
            <person name="Witsenboer H."/>
            <person name="Zhao S."/>
            <person name="Li Z."/>
            <person name="Zhang A."/>
            <person name="Wang D."/>
            <person name="Liang C."/>
        </authorList>
    </citation>
    <scope>NUCLEOTIDE SEQUENCE [LARGE SCALE GENOMIC DNA]</scope>
    <source>
        <strain evidence="2">cv. G1812</strain>
    </source>
</reference>
<reference evidence="2" key="3">
    <citation type="submission" date="2022-06" db="UniProtKB">
        <authorList>
            <consortium name="EnsemblPlants"/>
        </authorList>
    </citation>
    <scope>IDENTIFICATION</scope>
</reference>
<dbReference type="Gramene" id="TuG1812G0700004564.01.T01">
    <property type="protein sequence ID" value="TuG1812G0700004564.01.T01.cds383514"/>
    <property type="gene ID" value="TuG1812G0700004564.01"/>
</dbReference>
<sequence>MNRLMTRTRSPVAADVGFTPKNACSSPANTTSSTSSFSFPRAALSRSAYSTFLSLSRSPSAATTSTRPTSNASRPGLSGPSGFTSGWSLFAPAGRKRRQYLSQVSLVRNAVAGESSSDCVGCSEQNAGMSRMYPSILIGSSPALPNRRARWCAMLPPADSPETNTLRGSAASASHGSEASWFCSQRRAAAASSWAAGRRCSGARR</sequence>
<dbReference type="AlphaFoldDB" id="A0A8R7R388"/>
<accession>A0A8R7R388</accession>
<feature type="compositionally biased region" description="Low complexity" evidence="1">
    <location>
        <begin position="59"/>
        <end position="75"/>
    </location>
</feature>
<evidence type="ECO:0000313" key="3">
    <source>
        <dbReference type="Proteomes" id="UP000015106"/>
    </source>
</evidence>
<feature type="region of interest" description="Disordered" evidence="1">
    <location>
        <begin position="1"/>
        <end position="37"/>
    </location>
</feature>
<keyword evidence="3" id="KW-1185">Reference proteome</keyword>
<dbReference type="EnsemblPlants" id="TuG1812G0700004564.01.T01">
    <property type="protein sequence ID" value="TuG1812G0700004564.01.T01.cds383514"/>
    <property type="gene ID" value="TuG1812G0700004564.01"/>
</dbReference>